<gene>
    <name evidence="2" type="ordered locus">DGo_PB0497</name>
</gene>
<proteinExistence type="predicted"/>
<dbReference type="Gene3D" id="1.10.30.50">
    <property type="match status" value="1"/>
</dbReference>
<dbReference type="InterPro" id="IPR003615">
    <property type="entry name" value="HNH_nuc"/>
</dbReference>
<dbReference type="KEGG" id="dgo:DGo_PB0497"/>
<keyword evidence="2" id="KW-0378">Hydrolase</keyword>
<keyword evidence="2" id="KW-0614">Plasmid</keyword>
<sequence length="206" mass="24795">MLHVRKCDKKYQNYGSFKKYIRVDFRYRCVYCHRHEGAFNSYREFQIDHIRPKSIPRFEHLENEYSNLVYSCPHCNNTKRAEWPSDNPVEDGRGWIDPCEYDFDDHYQIKFDGSNLVIKHTTPLGNWLIHSLGLKQAARIKNISKWYRETYKLRKLVLGFHRQSKREDILEEDRQACLAQRDDMLAILKDLFTPEPYESFKIPEAL</sequence>
<name>H8H2L9_DEIGI</name>
<dbReference type="HOGENOM" id="CLU_1330128_0_0_0"/>
<reference evidence="2 3" key="1">
    <citation type="journal article" date="2012" name="PLoS ONE">
        <title>Genome sequence and transcriptome analysis of the radioresistant bacterium Deinococcus gobiensis: insights into the extreme environmental adaptations.</title>
        <authorList>
            <person name="Yuan M."/>
            <person name="Chen M."/>
            <person name="Zhang W."/>
            <person name="Lu W."/>
            <person name="Wang J."/>
            <person name="Yang M."/>
            <person name="Zhao P."/>
            <person name="Tang R."/>
            <person name="Li X."/>
            <person name="Hao Y."/>
            <person name="Zhou Z."/>
            <person name="Zhan Y."/>
            <person name="Yu H."/>
            <person name="Teng C."/>
            <person name="Yan Y."/>
            <person name="Ping S."/>
            <person name="Wang Y."/>
            <person name="Lin M."/>
        </authorList>
    </citation>
    <scope>NUCLEOTIDE SEQUENCE [LARGE SCALE GENOMIC DNA]</scope>
    <source>
        <strain evidence="3">DSM 21396 / JCM 16679 / CGMCC 1.7299 / I-0</strain>
        <plasmid evidence="2">P2</plasmid>
    </source>
</reference>
<dbReference type="RefSeq" id="WP_014686858.1">
    <property type="nucleotide sequence ID" value="NC_017791.1"/>
</dbReference>
<evidence type="ECO:0000313" key="3">
    <source>
        <dbReference type="Proteomes" id="UP000007575"/>
    </source>
</evidence>
<organism evidence="2 3">
    <name type="scientific">Deinococcus gobiensis (strain DSM 21396 / JCM 16679 / CGMCC 1.7299 / I-0)</name>
    <dbReference type="NCBI Taxonomy" id="745776"/>
    <lineage>
        <taxon>Bacteria</taxon>
        <taxon>Thermotogati</taxon>
        <taxon>Deinococcota</taxon>
        <taxon>Deinococci</taxon>
        <taxon>Deinococcales</taxon>
        <taxon>Deinococcaceae</taxon>
        <taxon>Deinococcus</taxon>
    </lineage>
</organism>
<dbReference type="PATRIC" id="fig|745776.4.peg.3782"/>
<dbReference type="Proteomes" id="UP000007575">
    <property type="component" value="Plasmid P2"/>
</dbReference>
<geneLocation type="plasmid" evidence="2 3">
    <name>P2</name>
</geneLocation>
<dbReference type="Pfam" id="PF01844">
    <property type="entry name" value="HNH"/>
    <property type="match status" value="1"/>
</dbReference>
<evidence type="ECO:0000259" key="1">
    <source>
        <dbReference type="SMART" id="SM00507"/>
    </source>
</evidence>
<protein>
    <submittedName>
        <fullName evidence="2">HNH endonuclease, putative</fullName>
    </submittedName>
</protein>
<dbReference type="OrthoDB" id="9802901at2"/>
<keyword evidence="3" id="KW-1185">Reference proteome</keyword>
<dbReference type="SMART" id="SM00507">
    <property type="entry name" value="HNHc"/>
    <property type="match status" value="1"/>
</dbReference>
<dbReference type="GO" id="GO:0003676">
    <property type="term" value="F:nucleic acid binding"/>
    <property type="evidence" value="ECO:0007669"/>
    <property type="project" value="InterPro"/>
</dbReference>
<dbReference type="CDD" id="cd00085">
    <property type="entry name" value="HNHc"/>
    <property type="match status" value="1"/>
</dbReference>
<keyword evidence="2" id="KW-0540">Nuclease</keyword>
<dbReference type="InterPro" id="IPR002711">
    <property type="entry name" value="HNH"/>
</dbReference>
<dbReference type="GO" id="GO:0008270">
    <property type="term" value="F:zinc ion binding"/>
    <property type="evidence" value="ECO:0007669"/>
    <property type="project" value="InterPro"/>
</dbReference>
<dbReference type="EMBL" id="CP002193">
    <property type="protein sequence ID" value="AFD27766.1"/>
    <property type="molecule type" value="Genomic_DNA"/>
</dbReference>
<evidence type="ECO:0000313" key="2">
    <source>
        <dbReference type="EMBL" id="AFD27766.1"/>
    </source>
</evidence>
<accession>H8H2L9</accession>
<dbReference type="AlphaFoldDB" id="H8H2L9"/>
<keyword evidence="2" id="KW-0255">Endonuclease</keyword>
<dbReference type="GO" id="GO:0004519">
    <property type="term" value="F:endonuclease activity"/>
    <property type="evidence" value="ECO:0007669"/>
    <property type="project" value="UniProtKB-KW"/>
</dbReference>
<feature type="domain" description="HNH nuclease" evidence="1">
    <location>
        <begin position="16"/>
        <end position="77"/>
    </location>
</feature>